<dbReference type="InterPro" id="IPR034163">
    <property type="entry name" value="Aspergillopepsin-like_cat_dom"/>
</dbReference>
<dbReference type="Pfam" id="PF00026">
    <property type="entry name" value="Asp"/>
    <property type="match status" value="1"/>
</dbReference>
<dbReference type="PROSITE" id="PS00141">
    <property type="entry name" value="ASP_PROTEASE"/>
    <property type="match status" value="2"/>
</dbReference>
<gene>
    <name evidence="10" type="primary">20345217</name>
    <name evidence="9" type="ORF">GGTG_04759</name>
</gene>
<keyword evidence="4 6" id="KW-0378">Hydrolase</keyword>
<evidence type="ECO:0000256" key="3">
    <source>
        <dbReference type="ARBA" id="ARBA00022750"/>
    </source>
</evidence>
<dbReference type="eggNOG" id="KOG1339">
    <property type="taxonomic scope" value="Eukaryota"/>
</dbReference>
<sequence length="421" mass="43394">MPSFAQTLAVFASALAVVSASPIDTKVGTPQQAQPLDFSVSQVANPRGPVVKNGALALARTYQKFGKPLPPVLAAAVQNAKAAASSLTRRAGGSGSATTTPGQFDIEYLTPVTIGTPGVTLNLDFDTGSSDLWVFSGDLPSSSQGGHGIYTPSKSSTSSGLSGSTWSIRYGDGSGASGKVYTDVVNIGGVSFKNQAVETASRISSSFTQGDSDGLVGLAFSSINTVSPRAQKTFFDNVKASLSSPVIGVDLKHGAPGHYDFGALPSSRYTGSISYVPVDNSQGFWSFTASSYAVNGQTTRRRLTGIADTGTTLLLLDDSVVDDYYSHVSGAQNSASEGGYVMPCRVTPPDFSFTVGSNTITIPGSFISYAPVSDGSSTCFGGIQSDASIGFSIFGDIALKAAYVVFDGSSTPRLGWASKRL</sequence>
<dbReference type="SUPFAM" id="SSF50630">
    <property type="entry name" value="Acid proteases"/>
    <property type="match status" value="1"/>
</dbReference>
<dbReference type="CDD" id="cd06097">
    <property type="entry name" value="Aspergillopepsin_like"/>
    <property type="match status" value="1"/>
</dbReference>
<keyword evidence="11" id="KW-1185">Reference proteome</keyword>
<dbReference type="InterPro" id="IPR033121">
    <property type="entry name" value="PEPTIDASE_A1"/>
</dbReference>
<dbReference type="VEuPathDB" id="FungiDB:GGTG_04759"/>
<evidence type="ECO:0000256" key="6">
    <source>
        <dbReference type="RuleBase" id="RU000454"/>
    </source>
</evidence>
<reference evidence="9" key="3">
    <citation type="submission" date="2010-09" db="EMBL/GenBank/DDBJ databases">
        <title>Annotation of Gaeumannomyces graminis var. tritici R3-111a-1.</title>
        <authorList>
            <consortium name="The Broad Institute Genome Sequencing Platform"/>
            <person name="Ma L.-J."/>
            <person name="Dead R."/>
            <person name="Young S.K."/>
            <person name="Zeng Q."/>
            <person name="Gargeya S."/>
            <person name="Fitzgerald M."/>
            <person name="Haas B."/>
            <person name="Abouelleil A."/>
            <person name="Alvarado L."/>
            <person name="Arachchi H.M."/>
            <person name="Berlin A."/>
            <person name="Brown A."/>
            <person name="Chapman S.B."/>
            <person name="Chen Z."/>
            <person name="Dunbar C."/>
            <person name="Freedman E."/>
            <person name="Gearin G."/>
            <person name="Gellesch M."/>
            <person name="Goldberg J."/>
            <person name="Griggs A."/>
            <person name="Gujja S."/>
            <person name="Heiman D."/>
            <person name="Howarth C."/>
            <person name="Larson L."/>
            <person name="Lui A."/>
            <person name="MacDonald P.J.P."/>
            <person name="Mehta T."/>
            <person name="Montmayeur A."/>
            <person name="Murphy C."/>
            <person name="Neiman D."/>
            <person name="Pearson M."/>
            <person name="Priest M."/>
            <person name="Roberts A."/>
            <person name="Saif S."/>
            <person name="Shea T."/>
            <person name="Shenoy N."/>
            <person name="Sisk P."/>
            <person name="Stolte C."/>
            <person name="Sykes S."/>
            <person name="Yandava C."/>
            <person name="Wortman J."/>
            <person name="Nusbaum C."/>
            <person name="Birren B."/>
        </authorList>
    </citation>
    <scope>NUCLEOTIDE SEQUENCE</scope>
    <source>
        <strain evidence="9">R3-111a-1</strain>
    </source>
</reference>
<dbReference type="EMBL" id="GL385396">
    <property type="protein sequence ID" value="EJT79675.1"/>
    <property type="molecule type" value="Genomic_DNA"/>
</dbReference>
<dbReference type="PRINTS" id="PR00792">
    <property type="entry name" value="PEPSIN"/>
</dbReference>
<evidence type="ECO:0000313" key="9">
    <source>
        <dbReference type="EMBL" id="EJT79675.1"/>
    </source>
</evidence>
<dbReference type="HOGENOM" id="CLU_013253_0_1_1"/>
<dbReference type="InterPro" id="IPR021109">
    <property type="entry name" value="Peptidase_aspartic_dom_sf"/>
</dbReference>
<evidence type="ECO:0000256" key="4">
    <source>
        <dbReference type="ARBA" id="ARBA00022801"/>
    </source>
</evidence>
<reference evidence="9" key="2">
    <citation type="submission" date="2010-07" db="EMBL/GenBank/DDBJ databases">
        <authorList>
            <consortium name="The Broad Institute Genome Sequencing Platform"/>
            <consortium name="Broad Institute Genome Sequencing Center for Infectious Disease"/>
            <person name="Ma L.-J."/>
            <person name="Dead R."/>
            <person name="Young S."/>
            <person name="Zeng Q."/>
            <person name="Koehrsen M."/>
            <person name="Alvarado L."/>
            <person name="Berlin A."/>
            <person name="Chapman S.B."/>
            <person name="Chen Z."/>
            <person name="Freedman E."/>
            <person name="Gellesch M."/>
            <person name="Goldberg J."/>
            <person name="Griggs A."/>
            <person name="Gujja S."/>
            <person name="Heilman E.R."/>
            <person name="Heiman D."/>
            <person name="Hepburn T."/>
            <person name="Howarth C."/>
            <person name="Jen D."/>
            <person name="Larson L."/>
            <person name="Mehta T."/>
            <person name="Neiman D."/>
            <person name="Pearson M."/>
            <person name="Roberts A."/>
            <person name="Saif S."/>
            <person name="Shea T."/>
            <person name="Shenoy N."/>
            <person name="Sisk P."/>
            <person name="Stolte C."/>
            <person name="Sykes S."/>
            <person name="Walk T."/>
            <person name="White J."/>
            <person name="Yandava C."/>
            <person name="Haas B."/>
            <person name="Nusbaum C."/>
            <person name="Birren B."/>
        </authorList>
    </citation>
    <scope>NUCLEOTIDE SEQUENCE</scope>
    <source>
        <strain evidence="9">R3-111a-1</strain>
    </source>
</reference>
<feature type="signal peptide" evidence="7">
    <location>
        <begin position="1"/>
        <end position="20"/>
    </location>
</feature>
<protein>
    <submittedName>
        <fullName evidence="9">Aspergillopepsin-F</fullName>
    </submittedName>
</protein>
<dbReference type="InterPro" id="IPR001461">
    <property type="entry name" value="Aspartic_peptidase_A1"/>
</dbReference>
<dbReference type="PANTHER" id="PTHR47966">
    <property type="entry name" value="BETA-SITE APP-CLEAVING ENZYME, ISOFORM A-RELATED"/>
    <property type="match status" value="1"/>
</dbReference>
<evidence type="ECO:0000313" key="11">
    <source>
        <dbReference type="Proteomes" id="UP000006039"/>
    </source>
</evidence>
<keyword evidence="2 6" id="KW-0645">Protease</keyword>
<feature type="chain" id="PRO_5015094468" evidence="7">
    <location>
        <begin position="21"/>
        <end position="421"/>
    </location>
</feature>
<dbReference type="Proteomes" id="UP000006039">
    <property type="component" value="Unassembled WGS sequence"/>
</dbReference>
<dbReference type="Gene3D" id="2.40.70.10">
    <property type="entry name" value="Acid Proteases"/>
    <property type="match status" value="2"/>
</dbReference>
<dbReference type="EnsemblFungi" id="EJT79675">
    <property type="protein sequence ID" value="EJT79675"/>
    <property type="gene ID" value="GGTG_04759"/>
</dbReference>
<dbReference type="OrthoDB" id="2747330at2759"/>
<evidence type="ECO:0000256" key="7">
    <source>
        <dbReference type="SAM" id="SignalP"/>
    </source>
</evidence>
<keyword evidence="3 6" id="KW-0064">Aspartyl protease</keyword>
<dbReference type="InterPro" id="IPR001969">
    <property type="entry name" value="Aspartic_peptidase_AS"/>
</dbReference>
<dbReference type="PROSITE" id="PS51767">
    <property type="entry name" value="PEPTIDASE_A1"/>
    <property type="match status" value="1"/>
</dbReference>
<dbReference type="AlphaFoldDB" id="J3NU10"/>
<feature type="domain" description="Peptidase A1" evidence="8">
    <location>
        <begin position="108"/>
        <end position="417"/>
    </location>
</feature>
<comment type="similarity">
    <text evidence="1 6">Belongs to the peptidase A1 family.</text>
</comment>
<dbReference type="FunFam" id="2.40.70.10:FF:000026">
    <property type="entry name" value="Endothiapepsin"/>
    <property type="match status" value="1"/>
</dbReference>
<reference evidence="11" key="1">
    <citation type="submission" date="2010-07" db="EMBL/GenBank/DDBJ databases">
        <title>The genome sequence of Gaeumannomyces graminis var. tritici strain R3-111a-1.</title>
        <authorList>
            <consortium name="The Broad Institute Genome Sequencing Platform"/>
            <person name="Ma L.-J."/>
            <person name="Dead R."/>
            <person name="Young S."/>
            <person name="Zeng Q."/>
            <person name="Koehrsen M."/>
            <person name="Alvarado L."/>
            <person name="Berlin A."/>
            <person name="Chapman S.B."/>
            <person name="Chen Z."/>
            <person name="Freedman E."/>
            <person name="Gellesch M."/>
            <person name="Goldberg J."/>
            <person name="Griggs A."/>
            <person name="Gujja S."/>
            <person name="Heilman E.R."/>
            <person name="Heiman D."/>
            <person name="Hepburn T."/>
            <person name="Howarth C."/>
            <person name="Jen D."/>
            <person name="Larson L."/>
            <person name="Mehta T."/>
            <person name="Neiman D."/>
            <person name="Pearson M."/>
            <person name="Roberts A."/>
            <person name="Saif S."/>
            <person name="Shea T."/>
            <person name="Shenoy N."/>
            <person name="Sisk P."/>
            <person name="Stolte C."/>
            <person name="Sykes S."/>
            <person name="Walk T."/>
            <person name="White J."/>
            <person name="Yandava C."/>
            <person name="Haas B."/>
            <person name="Nusbaum C."/>
            <person name="Birren B."/>
        </authorList>
    </citation>
    <scope>NUCLEOTIDE SEQUENCE [LARGE SCALE GENOMIC DNA]</scope>
    <source>
        <strain evidence="11">R3-111a-1</strain>
    </source>
</reference>
<dbReference type="PANTHER" id="PTHR47966:SF2">
    <property type="entry name" value="ASPERGILLOPEPSIN-1-RELATED"/>
    <property type="match status" value="1"/>
</dbReference>
<accession>J3NU10</accession>
<reference evidence="10" key="5">
    <citation type="submission" date="2018-04" db="UniProtKB">
        <authorList>
            <consortium name="EnsemblFungi"/>
        </authorList>
    </citation>
    <scope>IDENTIFICATION</scope>
    <source>
        <strain evidence="10">R3-111a-1</strain>
    </source>
</reference>
<dbReference type="GeneID" id="20345217"/>
<evidence type="ECO:0000256" key="2">
    <source>
        <dbReference type="ARBA" id="ARBA00022670"/>
    </source>
</evidence>
<name>J3NU10_GAET3</name>
<keyword evidence="7" id="KW-0732">Signal</keyword>
<evidence type="ECO:0000256" key="5">
    <source>
        <dbReference type="PIRSR" id="PIRSR601461-1"/>
    </source>
</evidence>
<dbReference type="GO" id="GO:0004190">
    <property type="term" value="F:aspartic-type endopeptidase activity"/>
    <property type="evidence" value="ECO:0007669"/>
    <property type="project" value="UniProtKB-KW"/>
</dbReference>
<evidence type="ECO:0000313" key="10">
    <source>
        <dbReference type="EnsemblFungi" id="EJT79675"/>
    </source>
</evidence>
<evidence type="ECO:0000256" key="1">
    <source>
        <dbReference type="ARBA" id="ARBA00007447"/>
    </source>
</evidence>
<reference evidence="10" key="4">
    <citation type="journal article" date="2015" name="G3 (Bethesda)">
        <title>Genome sequences of three phytopathogenic species of the Magnaporthaceae family of fungi.</title>
        <authorList>
            <person name="Okagaki L.H."/>
            <person name="Nunes C.C."/>
            <person name="Sailsbery J."/>
            <person name="Clay B."/>
            <person name="Brown D."/>
            <person name="John T."/>
            <person name="Oh Y."/>
            <person name="Young N."/>
            <person name="Fitzgerald M."/>
            <person name="Haas B.J."/>
            <person name="Zeng Q."/>
            <person name="Young S."/>
            <person name="Adiconis X."/>
            <person name="Fan L."/>
            <person name="Levin J.Z."/>
            <person name="Mitchell T.K."/>
            <person name="Okubara P.A."/>
            <person name="Farman M.L."/>
            <person name="Kohn L.M."/>
            <person name="Birren B."/>
            <person name="Ma L.-J."/>
            <person name="Dean R.A."/>
        </authorList>
    </citation>
    <scope>NUCLEOTIDE SEQUENCE</scope>
    <source>
        <strain evidence="10">R3-111a-1</strain>
    </source>
</reference>
<evidence type="ECO:0000259" key="8">
    <source>
        <dbReference type="PROSITE" id="PS51767"/>
    </source>
</evidence>
<proteinExistence type="inferred from homology"/>
<organism evidence="9">
    <name type="scientific">Gaeumannomyces tritici (strain R3-111a-1)</name>
    <name type="common">Wheat and barley take-all root rot fungus</name>
    <name type="synonym">Gaeumannomyces graminis var. tritici</name>
    <dbReference type="NCBI Taxonomy" id="644352"/>
    <lineage>
        <taxon>Eukaryota</taxon>
        <taxon>Fungi</taxon>
        <taxon>Dikarya</taxon>
        <taxon>Ascomycota</taxon>
        <taxon>Pezizomycotina</taxon>
        <taxon>Sordariomycetes</taxon>
        <taxon>Sordariomycetidae</taxon>
        <taxon>Magnaporthales</taxon>
        <taxon>Magnaporthaceae</taxon>
        <taxon>Gaeumannomyces</taxon>
    </lineage>
</organism>
<dbReference type="STRING" id="644352.J3NU10"/>
<feature type="active site" evidence="5">
    <location>
        <position position="126"/>
    </location>
</feature>
<feature type="active site" evidence="5">
    <location>
        <position position="308"/>
    </location>
</feature>
<dbReference type="RefSeq" id="XP_009220820.1">
    <property type="nucleotide sequence ID" value="XM_009222556.1"/>
</dbReference>
<dbReference type="GO" id="GO:0006508">
    <property type="term" value="P:proteolysis"/>
    <property type="evidence" value="ECO:0007669"/>
    <property type="project" value="UniProtKB-KW"/>
</dbReference>
<dbReference type="FunFam" id="2.40.70.10:FF:000024">
    <property type="entry name" value="Endothiapepsin"/>
    <property type="match status" value="1"/>
</dbReference>